<feature type="region of interest" description="Disordered" evidence="1">
    <location>
        <begin position="145"/>
        <end position="223"/>
    </location>
</feature>
<feature type="compositionally biased region" description="Pro residues" evidence="1">
    <location>
        <begin position="239"/>
        <end position="251"/>
    </location>
</feature>
<evidence type="ECO:0000256" key="1">
    <source>
        <dbReference type="SAM" id="MobiDB-lite"/>
    </source>
</evidence>
<name>A0AAD6SS59_9AGAR</name>
<feature type="compositionally biased region" description="Polar residues" evidence="1">
    <location>
        <begin position="64"/>
        <end position="73"/>
    </location>
</feature>
<organism evidence="2 3">
    <name type="scientific">Mycena alexandri</name>
    <dbReference type="NCBI Taxonomy" id="1745969"/>
    <lineage>
        <taxon>Eukaryota</taxon>
        <taxon>Fungi</taxon>
        <taxon>Dikarya</taxon>
        <taxon>Basidiomycota</taxon>
        <taxon>Agaricomycotina</taxon>
        <taxon>Agaricomycetes</taxon>
        <taxon>Agaricomycetidae</taxon>
        <taxon>Agaricales</taxon>
        <taxon>Marasmiineae</taxon>
        <taxon>Mycenaceae</taxon>
        <taxon>Mycena</taxon>
    </lineage>
</organism>
<comment type="caution">
    <text evidence="2">The sequence shown here is derived from an EMBL/GenBank/DDBJ whole genome shotgun (WGS) entry which is preliminary data.</text>
</comment>
<feature type="region of interest" description="Disordered" evidence="1">
    <location>
        <begin position="237"/>
        <end position="276"/>
    </location>
</feature>
<feature type="compositionally biased region" description="Basic residues" evidence="1">
    <location>
        <begin position="74"/>
        <end position="87"/>
    </location>
</feature>
<dbReference type="Proteomes" id="UP001218188">
    <property type="component" value="Unassembled WGS sequence"/>
</dbReference>
<sequence>MPAAWSSQPRSDFKAMDETSVACVLAPLVVFGTKGEISQGGRTDEAEHKGWERVEEGYMPAASPESNTRSSASCRKRAERPRRKYGRSAKTTARVIMTTLARSRGISFLGNTFASFGRLGVVRWRGVAGDGTNGANIVELGRASRCPGSCIPSAPHRASRNEKSTRRTRLNSTARSYHAPRAPHSPASTNERLRGGEPSPAPPPTLREHLHSPLDVRKTARPNTTYSTLLRVCIRVHPPARPTPAPGAPHPPARKTERLGGDLGTPAASSQRAFAS</sequence>
<keyword evidence="3" id="KW-1185">Reference proteome</keyword>
<gene>
    <name evidence="2" type="ORF">C8F04DRAFT_1235072</name>
</gene>
<evidence type="ECO:0000313" key="2">
    <source>
        <dbReference type="EMBL" id="KAJ7032893.1"/>
    </source>
</evidence>
<dbReference type="EMBL" id="JARJCM010000069">
    <property type="protein sequence ID" value="KAJ7032893.1"/>
    <property type="molecule type" value="Genomic_DNA"/>
</dbReference>
<feature type="compositionally biased region" description="Basic and acidic residues" evidence="1">
    <location>
        <begin position="206"/>
        <end position="218"/>
    </location>
</feature>
<proteinExistence type="predicted"/>
<feature type="compositionally biased region" description="Polar residues" evidence="1">
    <location>
        <begin position="267"/>
        <end position="276"/>
    </location>
</feature>
<accession>A0AAD6SS59</accession>
<dbReference type="AlphaFoldDB" id="A0AAD6SS59"/>
<feature type="region of interest" description="Disordered" evidence="1">
    <location>
        <begin position="57"/>
        <end position="90"/>
    </location>
</feature>
<protein>
    <submittedName>
        <fullName evidence="2">Uncharacterized protein</fullName>
    </submittedName>
</protein>
<evidence type="ECO:0000313" key="3">
    <source>
        <dbReference type="Proteomes" id="UP001218188"/>
    </source>
</evidence>
<reference evidence="2" key="1">
    <citation type="submission" date="2023-03" db="EMBL/GenBank/DDBJ databases">
        <title>Massive genome expansion in bonnet fungi (Mycena s.s.) driven by repeated elements and novel gene families across ecological guilds.</title>
        <authorList>
            <consortium name="Lawrence Berkeley National Laboratory"/>
            <person name="Harder C.B."/>
            <person name="Miyauchi S."/>
            <person name="Viragh M."/>
            <person name="Kuo A."/>
            <person name="Thoen E."/>
            <person name="Andreopoulos B."/>
            <person name="Lu D."/>
            <person name="Skrede I."/>
            <person name="Drula E."/>
            <person name="Henrissat B."/>
            <person name="Morin E."/>
            <person name="Kohler A."/>
            <person name="Barry K."/>
            <person name="LaButti K."/>
            <person name="Morin E."/>
            <person name="Salamov A."/>
            <person name="Lipzen A."/>
            <person name="Mereny Z."/>
            <person name="Hegedus B."/>
            <person name="Baldrian P."/>
            <person name="Stursova M."/>
            <person name="Weitz H."/>
            <person name="Taylor A."/>
            <person name="Grigoriev I.V."/>
            <person name="Nagy L.G."/>
            <person name="Martin F."/>
            <person name="Kauserud H."/>
        </authorList>
    </citation>
    <scope>NUCLEOTIDE SEQUENCE</scope>
    <source>
        <strain evidence="2">CBHHK200</strain>
    </source>
</reference>